<dbReference type="Gene3D" id="2.60.210.10">
    <property type="entry name" value="Apoptosis, Tumor Necrosis Factor Receptor Associated Protein 2, Chain A"/>
    <property type="match status" value="1"/>
</dbReference>
<name>A0A5K0X4R5_9MAGN</name>
<dbReference type="PROSITE" id="PS50144">
    <property type="entry name" value="MATH"/>
    <property type="match status" value="1"/>
</dbReference>
<evidence type="ECO:0000259" key="1">
    <source>
        <dbReference type="PROSITE" id="PS50144"/>
    </source>
</evidence>
<dbReference type="EMBL" id="LR721775">
    <property type="protein sequence ID" value="VVV60343.1"/>
    <property type="molecule type" value="Genomic_DNA"/>
</dbReference>
<reference evidence="2" key="1">
    <citation type="submission" date="2019-09" db="EMBL/GenBank/DDBJ databases">
        <authorList>
            <person name="Zhang L."/>
        </authorList>
    </citation>
    <scope>NUCLEOTIDE SEQUENCE</scope>
</reference>
<dbReference type="AlphaFoldDB" id="A0A5K0X4R5"/>
<dbReference type="SUPFAM" id="SSF49599">
    <property type="entry name" value="TRAF domain-like"/>
    <property type="match status" value="1"/>
</dbReference>
<organism evidence="2">
    <name type="scientific">Nymphaea colorata</name>
    <name type="common">pocket water lily</name>
    <dbReference type="NCBI Taxonomy" id="210225"/>
    <lineage>
        <taxon>Eukaryota</taxon>
        <taxon>Viridiplantae</taxon>
        <taxon>Streptophyta</taxon>
        <taxon>Embryophyta</taxon>
        <taxon>Tracheophyta</taxon>
        <taxon>Spermatophyta</taxon>
        <taxon>Magnoliopsida</taxon>
        <taxon>Nymphaeales</taxon>
        <taxon>Nymphaeaceae</taxon>
        <taxon>Nymphaea</taxon>
    </lineage>
</organism>
<dbReference type="InterPro" id="IPR002083">
    <property type="entry name" value="MATH/TRAF_dom"/>
</dbReference>
<gene>
    <name evidence="2" type="ORF">NYM_LOCUS5172</name>
</gene>
<dbReference type="Gramene" id="NC10G0167180.1">
    <property type="protein sequence ID" value="NC10G0167180.1:cds"/>
    <property type="gene ID" value="NC10G0167180"/>
</dbReference>
<proteinExistence type="predicted"/>
<sequence length="78" mass="8615">MEHSFTAQRDQCGLPAFICFGSLHCPEKEYLVNDTCVVEVGITVRKVVGYMTFPDDSKEEATGAQAVYAAPTPVSYFF</sequence>
<accession>A0A5K0X4R5</accession>
<protein>
    <recommendedName>
        <fullName evidence="1">MATH domain-containing protein</fullName>
    </recommendedName>
</protein>
<feature type="domain" description="MATH" evidence="1">
    <location>
        <begin position="1"/>
        <end position="42"/>
    </location>
</feature>
<evidence type="ECO:0000313" key="2">
    <source>
        <dbReference type="EMBL" id="VVV60343.1"/>
    </source>
</evidence>
<dbReference type="InterPro" id="IPR008974">
    <property type="entry name" value="TRAF-like"/>
</dbReference>